<dbReference type="AlphaFoldDB" id="F0XBM2"/>
<feature type="region of interest" description="Disordered" evidence="3">
    <location>
        <begin position="276"/>
        <end position="450"/>
    </location>
</feature>
<evidence type="ECO:0000256" key="1">
    <source>
        <dbReference type="ARBA" id="ARBA00023054"/>
    </source>
</evidence>
<feature type="region of interest" description="Disordered" evidence="3">
    <location>
        <begin position="830"/>
        <end position="918"/>
    </location>
</feature>
<keyword evidence="1 2" id="KW-0175">Coiled coil</keyword>
<dbReference type="eggNOG" id="KOG4324">
    <property type="taxonomic scope" value="Eukaryota"/>
</dbReference>
<feature type="compositionally biased region" description="Low complexity" evidence="3">
    <location>
        <begin position="898"/>
        <end position="908"/>
    </location>
</feature>
<dbReference type="InterPro" id="IPR009449">
    <property type="entry name" value="Sec2_N"/>
</dbReference>
<dbReference type="SUPFAM" id="SSF144284">
    <property type="entry name" value="Sec2 N-terminal region"/>
    <property type="match status" value="1"/>
</dbReference>
<feature type="region of interest" description="Disordered" evidence="3">
    <location>
        <begin position="464"/>
        <end position="518"/>
    </location>
</feature>
<evidence type="ECO:0000259" key="4">
    <source>
        <dbReference type="Pfam" id="PF06428"/>
    </source>
</evidence>
<dbReference type="PANTHER" id="PTHR14430:SF0">
    <property type="entry name" value="SEC2P DOMAIN-CONTAINING PROTEIN"/>
    <property type="match status" value="1"/>
</dbReference>
<feature type="compositionally biased region" description="Low complexity" evidence="3">
    <location>
        <begin position="708"/>
        <end position="727"/>
    </location>
</feature>
<dbReference type="InParanoid" id="F0XBM2"/>
<dbReference type="GeneID" id="25978675"/>
<feature type="region of interest" description="Disordered" evidence="3">
    <location>
        <begin position="708"/>
        <end position="786"/>
    </location>
</feature>
<dbReference type="Gene3D" id="6.10.140.910">
    <property type="match status" value="1"/>
</dbReference>
<feature type="compositionally biased region" description="Low complexity" evidence="3">
    <location>
        <begin position="1"/>
        <end position="16"/>
    </location>
</feature>
<gene>
    <name evidence="5" type="ORF">CMQ_5361</name>
</gene>
<evidence type="ECO:0000256" key="2">
    <source>
        <dbReference type="SAM" id="Coils"/>
    </source>
</evidence>
<feature type="compositionally biased region" description="Acidic residues" evidence="3">
    <location>
        <begin position="29"/>
        <end position="40"/>
    </location>
</feature>
<feature type="compositionally biased region" description="Pro residues" evidence="3">
    <location>
        <begin position="775"/>
        <end position="786"/>
    </location>
</feature>
<feature type="compositionally biased region" description="Low complexity" evidence="3">
    <location>
        <begin position="870"/>
        <end position="881"/>
    </location>
</feature>
<dbReference type="GO" id="GO:0005085">
    <property type="term" value="F:guanyl-nucleotide exchange factor activity"/>
    <property type="evidence" value="ECO:0007669"/>
    <property type="project" value="InterPro"/>
</dbReference>
<evidence type="ECO:0000256" key="3">
    <source>
        <dbReference type="SAM" id="MobiDB-lite"/>
    </source>
</evidence>
<feature type="compositionally biased region" description="Acidic residues" evidence="3">
    <location>
        <begin position="746"/>
        <end position="756"/>
    </location>
</feature>
<dbReference type="GO" id="GO:0070319">
    <property type="term" value="C:Golgi to plasma membrane transport vesicle"/>
    <property type="evidence" value="ECO:0007669"/>
    <property type="project" value="TreeGrafter"/>
</dbReference>
<dbReference type="EMBL" id="GL629756">
    <property type="protein sequence ID" value="EFX05099.1"/>
    <property type="molecule type" value="Genomic_DNA"/>
</dbReference>
<protein>
    <submittedName>
        <fullName evidence="5">GDP GTP exchange factor</fullName>
    </submittedName>
</protein>
<sequence length="1218" mass="129597">MAAQAAEAVSMVAAVADEPPRPTSPAHETDEELYEFEDTVEERPDAASEKPEAKAPATADEPEERIEVVEKPAEERKEPLSENPDDKLNAQAVEKADERLMDEPVKPAEKLDDKLVENAVEPVEPVEHVEEPIEYPIEYPIEKAVEQTDAQEVELPMDSPVESSTEKYVEILDATPDEMQAAPKDSTEEPIAESIELHDKLDVKPVEPVEHVEPVEYVGPIEEPIEKVVEKLNATPEEKQAALSNKAEEPMAESIDEPVELLEKLDDKPVELAELVESVEEADKEPIEKAVEQLDAAPDATPDDKPATPNDNAEKPTDEPVELVEPVEPVEPVESVESVELVEEPTEKAADPIEPVKPFEEPIEKPIEKVDATPATPAEKPVDEPAEPATADSKPDPSSRPASSSNSAEGHDDSASDEQPSAPRTMPTSPEPSQTDESESPSASSATIAATSAASAVYAVLVSPSVSPSPSPTPMGRLKTGMVAEDEDMSTLPDPRKRALTAGQGASSPGIGSRQYSADSVASDEVTTLSTKLIDAINYQSTLGDTLSRTRMELAEARAQIQKLEVVAERQKEMVTGGVWVRKATIEQERAQERAQFAVRVRDERRRRDEAEQAKKKMEQELEALTAELFEQANSMVAMAKEEARREQLAATRRHDNLRAQLADTEGLLRSQQEQLAQLKQVMEDMITEGAAAQAAIEANAQAAQAAAQASEEQAARQASASRQAGHAADKLGGRGGAAARRDFDGTDTDVSEDDATGSATGCSATSGSATTPAVDPPSLLPPTPPSYPTSFTHLVRPVLRFDTAAYAEFLDLIRGAQVQMLHQHQQQLHQQTLLPHARSPSSISMPRTPPIMASSSDLAATTPPPSSPAPTASFANPSPSLLSAMPAAIMGNGGSNGSIPSPSSSFSQAGTQHGSSGLKETKFYKRVLVEDIEPALRLDTAPSISWLGRRGIMSAMLEGTLVAEPMPSLGGLSNGSTHSFASAGGSGGSGPSPYGALSASGFSLSPAMAASGYASSSSSSSVTIFSPCALCGESRREEAHLRRHRFRLTESDRSPPYALCGYCLGRVRAVCDFLGFLRMIKDGHWRADDANAEHAAWEEGVRLREQMFWARIGGGVLPVGTLAAENASSSSRVVSSSSYNNSLAGRHSRIVSSQGLGITATPPAATTTAAASMADSMYAASFHSARSQQPPVPQLPARTVLSSSMAALVAGFGGHVV</sequence>
<name>F0XBM2_GROCL</name>
<reference evidence="5 6" key="1">
    <citation type="journal article" date="2011" name="Proc. Natl. Acad. Sci. U.S.A.">
        <title>Genome and transcriptome analyses of the mountain pine beetle-fungal symbiont Grosmannia clavigera, a lodgepole pine pathogen.</title>
        <authorList>
            <person name="DiGuistini S."/>
            <person name="Wang Y."/>
            <person name="Liao N.Y."/>
            <person name="Taylor G."/>
            <person name="Tanguay P."/>
            <person name="Feau N."/>
            <person name="Henrissat B."/>
            <person name="Chan S.K."/>
            <person name="Hesse-Orce U."/>
            <person name="Alamouti S.M."/>
            <person name="Tsui C.K.M."/>
            <person name="Docking R.T."/>
            <person name="Levasseur A."/>
            <person name="Haridas S."/>
            <person name="Robertson G."/>
            <person name="Birol I."/>
            <person name="Holt R.A."/>
            <person name="Marra M.A."/>
            <person name="Hamelin R.C."/>
            <person name="Hirst M."/>
            <person name="Jones S.J.M."/>
            <person name="Bohlmann J."/>
            <person name="Breuil C."/>
        </authorList>
    </citation>
    <scope>NUCLEOTIDE SEQUENCE [LARGE SCALE GENOMIC DNA]</scope>
    <source>
        <strain evidence="6">kw1407 / UAMH 11150</strain>
    </source>
</reference>
<dbReference type="STRING" id="655863.F0XBM2"/>
<feature type="coiled-coil region" evidence="2">
    <location>
        <begin position="547"/>
        <end position="574"/>
    </location>
</feature>
<feature type="compositionally biased region" description="Low complexity" evidence="3">
    <location>
        <begin position="399"/>
        <end position="408"/>
    </location>
</feature>
<dbReference type="Proteomes" id="UP000007796">
    <property type="component" value="Unassembled WGS sequence"/>
</dbReference>
<dbReference type="OrthoDB" id="1748564at2759"/>
<feature type="region of interest" description="Disordered" evidence="3">
    <location>
        <begin position="1"/>
        <end position="113"/>
    </location>
</feature>
<dbReference type="RefSeq" id="XP_014174581.1">
    <property type="nucleotide sequence ID" value="XM_014319106.1"/>
</dbReference>
<feature type="compositionally biased region" description="Low complexity" evidence="3">
    <location>
        <begin position="757"/>
        <end position="772"/>
    </location>
</feature>
<dbReference type="HOGENOM" id="CLU_268961_0_0_1"/>
<evidence type="ECO:0000313" key="6">
    <source>
        <dbReference type="Proteomes" id="UP000007796"/>
    </source>
</evidence>
<dbReference type="PANTHER" id="PTHR14430">
    <property type="entry name" value="RABIN3-RELATED"/>
    <property type="match status" value="1"/>
</dbReference>
<feature type="compositionally biased region" description="Basic and acidic residues" evidence="3">
    <location>
        <begin position="41"/>
        <end position="53"/>
    </location>
</feature>
<feature type="compositionally biased region" description="Basic and acidic residues" evidence="3">
    <location>
        <begin position="357"/>
        <end position="371"/>
    </location>
</feature>
<accession>F0XBM2</accession>
<feature type="compositionally biased region" description="Low complexity" evidence="3">
    <location>
        <begin position="440"/>
        <end position="450"/>
    </location>
</feature>
<dbReference type="Pfam" id="PF06428">
    <property type="entry name" value="Sec2p"/>
    <property type="match status" value="1"/>
</dbReference>
<feature type="domain" description="GDP/GTP exchange factor Sec2 N-terminal" evidence="4">
    <location>
        <begin position="540"/>
        <end position="686"/>
    </location>
</feature>
<feature type="compositionally biased region" description="Basic and acidic residues" evidence="3">
    <location>
        <begin position="302"/>
        <end position="318"/>
    </location>
</feature>
<dbReference type="CDD" id="cd21044">
    <property type="entry name" value="Rab11BD_RAB3IP_like"/>
    <property type="match status" value="1"/>
</dbReference>
<feature type="region of interest" description="Disordered" evidence="3">
    <location>
        <begin position="232"/>
        <end position="263"/>
    </location>
</feature>
<keyword evidence="6" id="KW-1185">Reference proteome</keyword>
<feature type="compositionally biased region" description="Low complexity" evidence="3">
    <location>
        <begin position="323"/>
        <end position="339"/>
    </location>
</feature>
<dbReference type="GO" id="GO:0051286">
    <property type="term" value="C:cell tip"/>
    <property type="evidence" value="ECO:0007669"/>
    <property type="project" value="TreeGrafter"/>
</dbReference>
<feature type="compositionally biased region" description="Basic and acidic residues" evidence="3">
    <location>
        <begin position="65"/>
        <end position="113"/>
    </location>
</feature>
<dbReference type="GO" id="GO:0006887">
    <property type="term" value="P:exocytosis"/>
    <property type="evidence" value="ECO:0007669"/>
    <property type="project" value="TreeGrafter"/>
</dbReference>
<evidence type="ECO:0000313" key="5">
    <source>
        <dbReference type="EMBL" id="EFX05099.1"/>
    </source>
</evidence>
<organism evidence="6">
    <name type="scientific">Grosmannia clavigera (strain kw1407 / UAMH 11150)</name>
    <name type="common">Blue stain fungus</name>
    <name type="synonym">Graphiocladiella clavigera</name>
    <dbReference type="NCBI Taxonomy" id="655863"/>
    <lineage>
        <taxon>Eukaryota</taxon>
        <taxon>Fungi</taxon>
        <taxon>Dikarya</taxon>
        <taxon>Ascomycota</taxon>
        <taxon>Pezizomycotina</taxon>
        <taxon>Sordariomycetes</taxon>
        <taxon>Sordariomycetidae</taxon>
        <taxon>Ophiostomatales</taxon>
        <taxon>Ophiostomataceae</taxon>
        <taxon>Leptographium</taxon>
    </lineage>
</organism>
<dbReference type="Pfam" id="PF25555">
    <property type="entry name" value="RAB3A-like_C"/>
    <property type="match status" value="1"/>
</dbReference>
<feature type="compositionally biased region" description="Acidic residues" evidence="3">
    <location>
        <begin position="250"/>
        <end position="260"/>
    </location>
</feature>
<proteinExistence type="predicted"/>
<dbReference type="InterPro" id="IPR040351">
    <property type="entry name" value="RAB3IL/RAB3IP/Sec2"/>
</dbReference>